<accession>A0ABY2DFB5</accession>
<dbReference type="Proteomes" id="UP000295626">
    <property type="component" value="Unassembled WGS sequence"/>
</dbReference>
<dbReference type="Gene3D" id="1.10.260.40">
    <property type="entry name" value="lambda repressor-like DNA-binding domains"/>
    <property type="match status" value="1"/>
</dbReference>
<gene>
    <name evidence="2" type="ORF">E1091_14335</name>
</gene>
<evidence type="ECO:0000259" key="1">
    <source>
        <dbReference type="SMART" id="SM00530"/>
    </source>
</evidence>
<organism evidence="2 3">
    <name type="scientific">Micromonospora fluostatini</name>
    <dbReference type="NCBI Taxonomy" id="1629071"/>
    <lineage>
        <taxon>Bacteria</taxon>
        <taxon>Bacillati</taxon>
        <taxon>Actinomycetota</taxon>
        <taxon>Actinomycetes</taxon>
        <taxon>Micromonosporales</taxon>
        <taxon>Micromonosporaceae</taxon>
        <taxon>Micromonospora</taxon>
    </lineage>
</organism>
<comment type="caution">
    <text evidence="2">The sequence shown here is derived from an EMBL/GenBank/DDBJ whole genome shotgun (WGS) entry which is preliminary data.</text>
</comment>
<evidence type="ECO:0000313" key="3">
    <source>
        <dbReference type="Proteomes" id="UP000295626"/>
    </source>
</evidence>
<dbReference type="InterPro" id="IPR043917">
    <property type="entry name" value="DUF5753"/>
</dbReference>
<feature type="domain" description="HTH cro/C1-type" evidence="1">
    <location>
        <begin position="50"/>
        <end position="105"/>
    </location>
</feature>
<dbReference type="Pfam" id="PF13560">
    <property type="entry name" value="HTH_31"/>
    <property type="match status" value="1"/>
</dbReference>
<protein>
    <submittedName>
        <fullName evidence="2">XRE family transcriptional regulator</fullName>
    </submittedName>
</protein>
<dbReference type="CDD" id="cd00093">
    <property type="entry name" value="HTH_XRE"/>
    <property type="match status" value="1"/>
</dbReference>
<dbReference type="SMART" id="SM00530">
    <property type="entry name" value="HTH_XRE"/>
    <property type="match status" value="1"/>
</dbReference>
<dbReference type="Pfam" id="PF19054">
    <property type="entry name" value="DUF5753"/>
    <property type="match status" value="1"/>
</dbReference>
<name>A0ABY2DFB5_9ACTN</name>
<evidence type="ECO:0000313" key="2">
    <source>
        <dbReference type="EMBL" id="TDB90143.1"/>
    </source>
</evidence>
<dbReference type="SUPFAM" id="SSF47413">
    <property type="entry name" value="lambda repressor-like DNA-binding domains"/>
    <property type="match status" value="1"/>
</dbReference>
<sequence>MEDFHGRRRFAPPSLISLVERRKLAVFTTLEVDVARASGPTIARWQLGRELHRLREASRISHKEIAAELGCSESKVYKIESGDVGVSRADVIVMLTRYGVDDDRIRETALDLQRQGKERGWWAKFGQLPNPYSMYIGLESAATAVRNFELAAVPGLLQTERYARAIFDQQRMTEAAAEREKRLQVRMARQACLTEEPLLHLWTIIDESALHREVGGREVLREQLLHLVEMSKRDNVDIQVLPYSEGAHPGMLGSVAILEFPEDVHTPVAYVESFAGDVYLERAEDMRRVTLAYTHLHSSALSSTRSRQLMAEVARSLA</sequence>
<keyword evidence="3" id="KW-1185">Reference proteome</keyword>
<dbReference type="InterPro" id="IPR001387">
    <property type="entry name" value="Cro/C1-type_HTH"/>
</dbReference>
<dbReference type="InterPro" id="IPR010982">
    <property type="entry name" value="Lambda_DNA-bd_dom_sf"/>
</dbReference>
<dbReference type="EMBL" id="SMKE01000567">
    <property type="protein sequence ID" value="TDB90143.1"/>
    <property type="molecule type" value="Genomic_DNA"/>
</dbReference>
<reference evidence="2 3" key="1">
    <citation type="submission" date="2019-02" db="EMBL/GenBank/DDBJ databases">
        <title>Draft genome sequences of novel Actinobacteria.</title>
        <authorList>
            <person name="Sahin N."/>
            <person name="Ay H."/>
            <person name="Saygin H."/>
        </authorList>
    </citation>
    <scope>NUCLEOTIDE SEQUENCE [LARGE SCALE GENOMIC DNA]</scope>
    <source>
        <strain evidence="2 3">JCM 30529</strain>
    </source>
</reference>
<proteinExistence type="predicted"/>